<proteinExistence type="predicted"/>
<protein>
    <submittedName>
        <fullName evidence="6">DUF1232 domain-containing protein</fullName>
    </submittedName>
</protein>
<dbReference type="Proteomes" id="UP000675747">
    <property type="component" value="Unassembled WGS sequence"/>
</dbReference>
<keyword evidence="2" id="KW-0812">Transmembrane</keyword>
<feature type="domain" description="DUF1232" evidence="5">
    <location>
        <begin position="85"/>
        <end position="112"/>
    </location>
</feature>
<dbReference type="Pfam" id="PF06803">
    <property type="entry name" value="DUF1232"/>
    <property type="match status" value="1"/>
</dbReference>
<organism evidence="6 7">
    <name type="scientific">Coralloluteibacterium stylophorae</name>
    <dbReference type="NCBI Taxonomy" id="1776034"/>
    <lineage>
        <taxon>Bacteria</taxon>
        <taxon>Pseudomonadati</taxon>
        <taxon>Pseudomonadota</taxon>
        <taxon>Gammaproteobacteria</taxon>
        <taxon>Lysobacterales</taxon>
        <taxon>Lysobacteraceae</taxon>
        <taxon>Coralloluteibacterium</taxon>
    </lineage>
</organism>
<keyword evidence="4" id="KW-0472">Membrane</keyword>
<evidence type="ECO:0000313" key="6">
    <source>
        <dbReference type="EMBL" id="MBS7456463.1"/>
    </source>
</evidence>
<accession>A0AAP2C8Z1</accession>
<comment type="subcellular location">
    <subcellularLocation>
        <location evidence="1">Endomembrane system</location>
        <topology evidence="1">Multi-pass membrane protein</topology>
    </subcellularLocation>
</comment>
<comment type="caution">
    <text evidence="6">The sequence shown here is derived from an EMBL/GenBank/DDBJ whole genome shotgun (WGS) entry which is preliminary data.</text>
</comment>
<name>A0AAP2C8Z1_9GAMM</name>
<reference evidence="6 7" key="1">
    <citation type="journal article" date="2021" name="Microbiol. Resour. Announc.">
        <title>Draft Genome Sequence of Coralloluteibacterium stylophorae LMG 29479T.</title>
        <authorList>
            <person name="Karlyshev A.V."/>
            <person name="Kudryashova E.B."/>
            <person name="Ariskina E.V."/>
            <person name="Conroy A.P."/>
            <person name="Abidueva E.Y."/>
        </authorList>
    </citation>
    <scope>NUCLEOTIDE SEQUENCE [LARGE SCALE GENOMIC DNA]</scope>
    <source>
        <strain evidence="6 7">LMG 29479</strain>
    </source>
</reference>
<evidence type="ECO:0000256" key="1">
    <source>
        <dbReference type="ARBA" id="ARBA00004127"/>
    </source>
</evidence>
<gene>
    <name evidence="6" type="ORF">KB893_004835</name>
</gene>
<evidence type="ECO:0000256" key="2">
    <source>
        <dbReference type="ARBA" id="ARBA00022692"/>
    </source>
</evidence>
<dbReference type="EMBL" id="JAGQFT020000003">
    <property type="protein sequence ID" value="MBS7456463.1"/>
    <property type="molecule type" value="Genomic_DNA"/>
</dbReference>
<keyword evidence="7" id="KW-1185">Reference proteome</keyword>
<evidence type="ECO:0000256" key="4">
    <source>
        <dbReference type="ARBA" id="ARBA00023136"/>
    </source>
</evidence>
<evidence type="ECO:0000313" key="7">
    <source>
        <dbReference type="Proteomes" id="UP000675747"/>
    </source>
</evidence>
<sequence length="174" mass="19463">MRITFELDPVDLARFDEALRRAERRVACADACEIVDAARHALAAMPHCTPGFVRRRLDQVGDLIAMLEDEAWALPQDERAQVLRVLAYMGDPEDMIPDHVEIIGLLDDAIMLELLLRRLDRVIVAWRDFCGQREALGAPPSECAARGDWVRLLARQREALHGRMRGSVAGPGSA</sequence>
<evidence type="ECO:0000259" key="5">
    <source>
        <dbReference type="Pfam" id="PF06803"/>
    </source>
</evidence>
<dbReference type="InterPro" id="IPR010652">
    <property type="entry name" value="DUF1232"/>
</dbReference>
<evidence type="ECO:0000256" key="3">
    <source>
        <dbReference type="ARBA" id="ARBA00022989"/>
    </source>
</evidence>
<dbReference type="RefSeq" id="WP_213173497.1">
    <property type="nucleotide sequence ID" value="NZ_JAGQFT020000003.1"/>
</dbReference>
<dbReference type="AlphaFoldDB" id="A0AAP2C8Z1"/>
<keyword evidence="3" id="KW-1133">Transmembrane helix</keyword>